<evidence type="ECO:0000313" key="6">
    <source>
        <dbReference type="Proteomes" id="UP001165652"/>
    </source>
</evidence>
<evidence type="ECO:0000313" key="5">
    <source>
        <dbReference type="EMBL" id="MDC7788566.1"/>
    </source>
</evidence>
<feature type="domain" description="HTH luxR-type" evidence="4">
    <location>
        <begin position="173"/>
        <end position="238"/>
    </location>
</feature>
<accession>A0ABT5JFV3</accession>
<dbReference type="SUPFAM" id="SSF55785">
    <property type="entry name" value="PYP-like sensor domain (PAS domain)"/>
    <property type="match status" value="1"/>
</dbReference>
<dbReference type="SUPFAM" id="SSF46894">
    <property type="entry name" value="C-terminal effector domain of the bipartite response regulators"/>
    <property type="match status" value="1"/>
</dbReference>
<dbReference type="CDD" id="cd00130">
    <property type="entry name" value="PAS"/>
    <property type="match status" value="1"/>
</dbReference>
<evidence type="ECO:0000259" key="4">
    <source>
        <dbReference type="PROSITE" id="PS50043"/>
    </source>
</evidence>
<dbReference type="Pfam" id="PF00196">
    <property type="entry name" value="GerE"/>
    <property type="match status" value="1"/>
</dbReference>
<evidence type="ECO:0000256" key="1">
    <source>
        <dbReference type="ARBA" id="ARBA00023015"/>
    </source>
</evidence>
<evidence type="ECO:0000256" key="3">
    <source>
        <dbReference type="ARBA" id="ARBA00023163"/>
    </source>
</evidence>
<dbReference type="EMBL" id="JAQQLI010000047">
    <property type="protein sequence ID" value="MDC7788566.1"/>
    <property type="molecule type" value="Genomic_DNA"/>
</dbReference>
<dbReference type="PRINTS" id="PR00038">
    <property type="entry name" value="HTHLUXR"/>
</dbReference>
<dbReference type="Proteomes" id="UP001165652">
    <property type="component" value="Unassembled WGS sequence"/>
</dbReference>
<protein>
    <submittedName>
        <fullName evidence="5">LuxR C-terminal-related transcriptional regulator</fullName>
    </submittedName>
</protein>
<dbReference type="Gene3D" id="1.10.10.10">
    <property type="entry name" value="Winged helix-like DNA-binding domain superfamily/Winged helix DNA-binding domain"/>
    <property type="match status" value="1"/>
</dbReference>
<keyword evidence="1" id="KW-0805">Transcription regulation</keyword>
<organism evidence="5 6">
    <name type="scientific">Rhodoplanes tepidamans</name>
    <name type="common">Rhodoplanes cryptolactis</name>
    <dbReference type="NCBI Taxonomy" id="200616"/>
    <lineage>
        <taxon>Bacteria</taxon>
        <taxon>Pseudomonadati</taxon>
        <taxon>Pseudomonadota</taxon>
        <taxon>Alphaproteobacteria</taxon>
        <taxon>Hyphomicrobiales</taxon>
        <taxon>Nitrobacteraceae</taxon>
        <taxon>Rhodoplanes</taxon>
    </lineage>
</organism>
<name>A0ABT5JFV3_RHOTP</name>
<keyword evidence="3" id="KW-0804">Transcription</keyword>
<dbReference type="Pfam" id="PF08448">
    <property type="entry name" value="PAS_4"/>
    <property type="match status" value="1"/>
</dbReference>
<dbReference type="InterPro" id="IPR035965">
    <property type="entry name" value="PAS-like_dom_sf"/>
</dbReference>
<dbReference type="InterPro" id="IPR036388">
    <property type="entry name" value="WH-like_DNA-bd_sf"/>
</dbReference>
<dbReference type="PROSITE" id="PS50043">
    <property type="entry name" value="HTH_LUXR_2"/>
    <property type="match status" value="1"/>
</dbReference>
<dbReference type="PANTHER" id="PTHR44688:SF16">
    <property type="entry name" value="DNA-BINDING TRANSCRIPTIONAL ACTIVATOR DEVR_DOSR"/>
    <property type="match status" value="1"/>
</dbReference>
<proteinExistence type="predicted"/>
<dbReference type="SMART" id="SM00421">
    <property type="entry name" value="HTH_LUXR"/>
    <property type="match status" value="1"/>
</dbReference>
<evidence type="ECO:0000256" key="2">
    <source>
        <dbReference type="ARBA" id="ARBA00023125"/>
    </source>
</evidence>
<gene>
    <name evidence="5" type="ORF">PQJ73_22990</name>
</gene>
<comment type="caution">
    <text evidence="5">The sequence shown here is derived from an EMBL/GenBank/DDBJ whole genome shotgun (WGS) entry which is preliminary data.</text>
</comment>
<dbReference type="InterPro" id="IPR013656">
    <property type="entry name" value="PAS_4"/>
</dbReference>
<dbReference type="InterPro" id="IPR016032">
    <property type="entry name" value="Sig_transdc_resp-reg_C-effctor"/>
</dbReference>
<sequence>MRHVARLLETLSSLPLNVAVLDPDGTISEVNAAWRDFGLANGLRTPDACRGTNYFDLCEADMAHALRELVARRRDVFTCVYPCHAPERTRWILLVALPLAASPPTGLMVMHLDLTGMLPPDVVGTGLREAHLPEPSLGAAFEPFVRVIEQTILKTLGSDAPPKRAEPPLALEKAQIADRLAARQREVLALLGQGKSNAEIAGLLGISMNTAKLHVAAILRRLGLDNRMQAVALGARMYAGGRQEAGKAVPPS</sequence>
<dbReference type="InterPro" id="IPR000792">
    <property type="entry name" value="Tscrpt_reg_LuxR_C"/>
</dbReference>
<keyword evidence="6" id="KW-1185">Reference proteome</keyword>
<reference evidence="5" key="1">
    <citation type="journal article" date="2023" name="Microbiol Resour">
        <title>Genome Sequences of Rhodoplanes serenus and Two Thermotolerant Strains, Rhodoplanes tepidamans and 'Rhodoplanes cryptolactis,' Further Refine the Genus.</title>
        <authorList>
            <person name="Rayyan A.A."/>
            <person name="Kyndt J.A."/>
        </authorList>
    </citation>
    <scope>NUCLEOTIDE SEQUENCE</scope>
    <source>
        <strain evidence="5">DSM 9987</strain>
    </source>
</reference>
<dbReference type="RefSeq" id="WP_272779402.1">
    <property type="nucleotide sequence ID" value="NZ_JAQQLI010000047.1"/>
</dbReference>
<dbReference type="PANTHER" id="PTHR44688">
    <property type="entry name" value="DNA-BINDING TRANSCRIPTIONAL ACTIVATOR DEVR_DOSR"/>
    <property type="match status" value="1"/>
</dbReference>
<reference evidence="5" key="2">
    <citation type="submission" date="2023-02" db="EMBL/GenBank/DDBJ databases">
        <authorList>
            <person name="Rayyan A."/>
            <person name="Meyer T."/>
            <person name="Kyndt J.A."/>
        </authorList>
    </citation>
    <scope>NUCLEOTIDE SEQUENCE</scope>
    <source>
        <strain evidence="5">DSM 9987</strain>
    </source>
</reference>
<keyword evidence="2" id="KW-0238">DNA-binding</keyword>
<dbReference type="InterPro" id="IPR000014">
    <property type="entry name" value="PAS"/>
</dbReference>
<dbReference type="Gene3D" id="3.30.450.20">
    <property type="entry name" value="PAS domain"/>
    <property type="match status" value="1"/>
</dbReference>
<dbReference type="CDD" id="cd06170">
    <property type="entry name" value="LuxR_C_like"/>
    <property type="match status" value="1"/>
</dbReference>